<sequence>MAETDRVIVVGGGPVGLTTAFTLAQHGVPVTVIEAEAGIVFSPRALVYHPPTLEALAQLGLMEDLTAAGVLKQQLLFKDGQGNDLAQIDYRHLEGRTAYPYNLHLGQDVLAGIVLQHLERLPGTEVLWNHRLTAIEQDDESITAIAAGPAGEVRLAGRWLVGADGASSATRQALGLGFEGKTWPDRFVATNVVYDFEADGYARATFVIDADHWAIIVKINEENLWRCTYGESADLPAEGIRDRVPENYAHFMRRMTRADGSPNYEIRAVSPYRVHERAADSFRVGRALLAGDAAHICNPCGGFGLTSGLLDAVALGHPLAAVCLGRQDEGILDRYAAERKRIFLEKTSPAASDNLRRFRERDPAKKAEDLERFRRLREEPDFNATVGSYSFNLASPELADPKLVTG</sequence>
<dbReference type="PANTHER" id="PTHR43004:SF19">
    <property type="entry name" value="BINDING MONOOXYGENASE, PUTATIVE (JCVI)-RELATED"/>
    <property type="match status" value="1"/>
</dbReference>
<reference evidence="6" key="1">
    <citation type="journal article" date="2019" name="Int. J. Syst. Evol. Microbiol.">
        <title>The Global Catalogue of Microorganisms (GCM) 10K type strain sequencing project: providing services to taxonomists for standard genome sequencing and annotation.</title>
        <authorList>
            <consortium name="The Broad Institute Genomics Platform"/>
            <consortium name="The Broad Institute Genome Sequencing Center for Infectious Disease"/>
            <person name="Wu L."/>
            <person name="Ma J."/>
        </authorList>
    </citation>
    <scope>NUCLEOTIDE SEQUENCE [LARGE SCALE GENOMIC DNA]</scope>
    <source>
        <strain evidence="6">KCTC 42964</strain>
    </source>
</reference>
<evidence type="ECO:0000313" key="5">
    <source>
        <dbReference type="EMBL" id="MFC3226928.1"/>
    </source>
</evidence>
<protein>
    <submittedName>
        <fullName evidence="5">FAD-dependent oxidoreductase</fullName>
    </submittedName>
</protein>
<dbReference type="Gene3D" id="3.50.50.60">
    <property type="entry name" value="FAD/NAD(P)-binding domain"/>
    <property type="match status" value="1"/>
</dbReference>
<proteinExistence type="predicted"/>
<keyword evidence="2" id="KW-0285">Flavoprotein</keyword>
<dbReference type="InterPro" id="IPR050641">
    <property type="entry name" value="RIFMO-like"/>
</dbReference>
<dbReference type="PANTHER" id="PTHR43004">
    <property type="entry name" value="TRK SYSTEM POTASSIUM UPTAKE PROTEIN"/>
    <property type="match status" value="1"/>
</dbReference>
<gene>
    <name evidence="5" type="ORF">ACFOGJ_06790</name>
</gene>
<comment type="caution">
    <text evidence="5">The sequence shown here is derived from an EMBL/GenBank/DDBJ whole genome shotgun (WGS) entry which is preliminary data.</text>
</comment>
<dbReference type="Proteomes" id="UP001595528">
    <property type="component" value="Unassembled WGS sequence"/>
</dbReference>
<evidence type="ECO:0000256" key="2">
    <source>
        <dbReference type="ARBA" id="ARBA00022630"/>
    </source>
</evidence>
<accession>A0ABV7KX05</accession>
<dbReference type="Pfam" id="PF01494">
    <property type="entry name" value="FAD_binding_3"/>
    <property type="match status" value="1"/>
</dbReference>
<organism evidence="5 6">
    <name type="scientific">Marinibaculum pumilum</name>
    <dbReference type="NCBI Taxonomy" id="1766165"/>
    <lineage>
        <taxon>Bacteria</taxon>
        <taxon>Pseudomonadati</taxon>
        <taxon>Pseudomonadota</taxon>
        <taxon>Alphaproteobacteria</taxon>
        <taxon>Rhodospirillales</taxon>
        <taxon>Rhodospirillaceae</taxon>
        <taxon>Marinibaculum</taxon>
    </lineage>
</organism>
<feature type="domain" description="FAD-binding" evidence="4">
    <location>
        <begin position="6"/>
        <end position="342"/>
    </location>
</feature>
<evidence type="ECO:0000313" key="6">
    <source>
        <dbReference type="Proteomes" id="UP001595528"/>
    </source>
</evidence>
<keyword evidence="6" id="KW-1185">Reference proteome</keyword>
<name>A0ABV7KX05_9PROT</name>
<dbReference type="RefSeq" id="WP_379899081.1">
    <property type="nucleotide sequence ID" value="NZ_JBHRTR010000018.1"/>
</dbReference>
<evidence type="ECO:0000256" key="1">
    <source>
        <dbReference type="ARBA" id="ARBA00001974"/>
    </source>
</evidence>
<dbReference type="Gene3D" id="3.30.70.2450">
    <property type="match status" value="1"/>
</dbReference>
<evidence type="ECO:0000259" key="4">
    <source>
        <dbReference type="Pfam" id="PF01494"/>
    </source>
</evidence>
<dbReference type="InterPro" id="IPR002938">
    <property type="entry name" value="FAD-bd"/>
</dbReference>
<dbReference type="EMBL" id="JBHRTR010000018">
    <property type="protein sequence ID" value="MFC3226928.1"/>
    <property type="molecule type" value="Genomic_DNA"/>
</dbReference>
<dbReference type="SUPFAM" id="SSF51905">
    <property type="entry name" value="FAD/NAD(P)-binding domain"/>
    <property type="match status" value="1"/>
</dbReference>
<evidence type="ECO:0000256" key="3">
    <source>
        <dbReference type="ARBA" id="ARBA00022827"/>
    </source>
</evidence>
<dbReference type="PRINTS" id="PR00420">
    <property type="entry name" value="RNGMNOXGNASE"/>
</dbReference>
<keyword evidence="3" id="KW-0274">FAD</keyword>
<dbReference type="InterPro" id="IPR036188">
    <property type="entry name" value="FAD/NAD-bd_sf"/>
</dbReference>
<comment type="cofactor">
    <cofactor evidence="1">
        <name>FAD</name>
        <dbReference type="ChEBI" id="CHEBI:57692"/>
    </cofactor>
</comment>